<organism evidence="1 2">
    <name type="scientific">Phytophthora nicotianae (strain INRA-310)</name>
    <name type="common">Phytophthora parasitica</name>
    <dbReference type="NCBI Taxonomy" id="761204"/>
    <lineage>
        <taxon>Eukaryota</taxon>
        <taxon>Sar</taxon>
        <taxon>Stramenopiles</taxon>
        <taxon>Oomycota</taxon>
        <taxon>Peronosporomycetes</taxon>
        <taxon>Peronosporales</taxon>
        <taxon>Peronosporaceae</taxon>
        <taxon>Phytophthora</taxon>
    </lineage>
</organism>
<protein>
    <submittedName>
        <fullName evidence="1">Uncharacterized protein</fullName>
    </submittedName>
</protein>
<accession>W2QM94</accession>
<proteinExistence type="predicted"/>
<reference evidence="2" key="1">
    <citation type="submission" date="2011-12" db="EMBL/GenBank/DDBJ databases">
        <authorList>
            <consortium name="The Broad Institute Genome Sequencing Platform"/>
            <person name="Russ C."/>
            <person name="Tyler B."/>
            <person name="Panabieres F."/>
            <person name="Shan W."/>
            <person name="Tripathy S."/>
            <person name="Grunwald N."/>
            <person name="Machado M."/>
            <person name="Young S.K."/>
            <person name="Zeng Q."/>
            <person name="Gargeya S."/>
            <person name="Fitzgerald M."/>
            <person name="Haas B."/>
            <person name="Abouelleil A."/>
            <person name="Alvarado L."/>
            <person name="Arachchi H.M."/>
            <person name="Berlin A."/>
            <person name="Chapman S.B."/>
            <person name="Gearin G."/>
            <person name="Goldberg J."/>
            <person name="Griggs A."/>
            <person name="Gujja S."/>
            <person name="Hansen M."/>
            <person name="Heiman D."/>
            <person name="Howarth C."/>
            <person name="Larimer J."/>
            <person name="Lui A."/>
            <person name="MacDonald P.J.P."/>
            <person name="McCowen C."/>
            <person name="Montmayeur A."/>
            <person name="Murphy C."/>
            <person name="Neiman D."/>
            <person name="Pearson M."/>
            <person name="Priest M."/>
            <person name="Roberts A."/>
            <person name="Saif S."/>
            <person name="Shea T."/>
            <person name="Sisk P."/>
            <person name="Stolte C."/>
            <person name="Sykes S."/>
            <person name="Wortman J."/>
            <person name="Nusbaum C."/>
            <person name="Birren B."/>
        </authorList>
    </citation>
    <scope>NUCLEOTIDE SEQUENCE [LARGE SCALE GENOMIC DNA]</scope>
    <source>
        <strain evidence="2">INRA-310</strain>
    </source>
</reference>
<dbReference type="Proteomes" id="UP000018817">
    <property type="component" value="Unassembled WGS sequence"/>
</dbReference>
<evidence type="ECO:0000313" key="1">
    <source>
        <dbReference type="EMBL" id="ETN14258.1"/>
    </source>
</evidence>
<gene>
    <name evidence="1" type="ORF">PPTG_07892</name>
</gene>
<dbReference type="RefSeq" id="XP_008900517.1">
    <property type="nucleotide sequence ID" value="XM_008902269.1"/>
</dbReference>
<sequence>MAIEQIRSIVKNDSRFDNGYHFVAPRQHSLLQRYTPVDSIDEIETKFEEFAVTAMEDTVEYKNDTYGLGMLDERGGSCRTVVANISHNCWIVDGVRFDADVECPDSPIVIKATERFRLRHRKSRTLLLLDLTSHVIIIQSAAKLSSVLHHYNNEPLLRRHFPLKNDLPLPRRLRPPRIQTRFGYLHE</sequence>
<evidence type="ECO:0000313" key="2">
    <source>
        <dbReference type="Proteomes" id="UP000018817"/>
    </source>
</evidence>
<reference evidence="1 2" key="2">
    <citation type="submission" date="2013-11" db="EMBL/GenBank/DDBJ databases">
        <title>The Genome Sequence of Phytophthora parasitica INRA-310.</title>
        <authorList>
            <consortium name="The Broad Institute Genomics Platform"/>
            <person name="Russ C."/>
            <person name="Tyler B."/>
            <person name="Panabieres F."/>
            <person name="Shan W."/>
            <person name="Tripathy S."/>
            <person name="Grunwald N."/>
            <person name="Machado M."/>
            <person name="Johnson C.S."/>
            <person name="Arredondo F."/>
            <person name="Hong C."/>
            <person name="Coffey M."/>
            <person name="Young S.K."/>
            <person name="Zeng Q."/>
            <person name="Gargeya S."/>
            <person name="Fitzgerald M."/>
            <person name="Abouelleil A."/>
            <person name="Alvarado L."/>
            <person name="Chapman S.B."/>
            <person name="Gainer-Dewar J."/>
            <person name="Goldberg J."/>
            <person name="Griggs A."/>
            <person name="Gujja S."/>
            <person name="Hansen M."/>
            <person name="Howarth C."/>
            <person name="Imamovic A."/>
            <person name="Ireland A."/>
            <person name="Larimer J."/>
            <person name="McCowan C."/>
            <person name="Murphy C."/>
            <person name="Pearson M."/>
            <person name="Poon T.W."/>
            <person name="Priest M."/>
            <person name="Roberts A."/>
            <person name="Saif S."/>
            <person name="Shea T."/>
            <person name="Sykes S."/>
            <person name="Wortman J."/>
            <person name="Nusbaum C."/>
            <person name="Birren B."/>
        </authorList>
    </citation>
    <scope>NUCLEOTIDE SEQUENCE [LARGE SCALE GENOMIC DNA]</scope>
    <source>
        <strain evidence="1 2">INRA-310</strain>
    </source>
</reference>
<dbReference type="AlphaFoldDB" id="W2QM94"/>
<name>W2QM94_PHYN3</name>
<dbReference type="InterPro" id="IPR029058">
    <property type="entry name" value="AB_hydrolase_fold"/>
</dbReference>
<dbReference type="Gene3D" id="3.40.50.1820">
    <property type="entry name" value="alpha/beta hydrolase"/>
    <property type="match status" value="1"/>
</dbReference>
<dbReference type="VEuPathDB" id="FungiDB:PPTG_07892"/>
<dbReference type="EMBL" id="KI669573">
    <property type="protein sequence ID" value="ETN14258.1"/>
    <property type="molecule type" value="Genomic_DNA"/>
</dbReference>
<dbReference type="GeneID" id="20177729"/>